<comment type="caution">
    <text evidence="1">The sequence shown here is derived from an EMBL/GenBank/DDBJ whole genome shotgun (WGS) entry which is preliminary data.</text>
</comment>
<reference evidence="1" key="1">
    <citation type="submission" date="2020-05" db="EMBL/GenBank/DDBJ databases">
        <title>Large-scale comparative analyses of tick genomes elucidate their genetic diversity and vector capacities.</title>
        <authorList>
            <person name="Jia N."/>
            <person name="Wang J."/>
            <person name="Shi W."/>
            <person name="Du L."/>
            <person name="Sun Y."/>
            <person name="Zhan W."/>
            <person name="Jiang J."/>
            <person name="Wang Q."/>
            <person name="Zhang B."/>
            <person name="Ji P."/>
            <person name="Sakyi L.B."/>
            <person name="Cui X."/>
            <person name="Yuan T."/>
            <person name="Jiang B."/>
            <person name="Yang W."/>
            <person name="Lam T.T.-Y."/>
            <person name="Chang Q."/>
            <person name="Ding S."/>
            <person name="Wang X."/>
            <person name="Zhu J."/>
            <person name="Ruan X."/>
            <person name="Zhao L."/>
            <person name="Wei J."/>
            <person name="Que T."/>
            <person name="Du C."/>
            <person name="Cheng J."/>
            <person name="Dai P."/>
            <person name="Han X."/>
            <person name="Huang E."/>
            <person name="Gao Y."/>
            <person name="Liu J."/>
            <person name="Shao H."/>
            <person name="Ye R."/>
            <person name="Li L."/>
            <person name="Wei W."/>
            <person name="Wang X."/>
            <person name="Wang C."/>
            <person name="Yang T."/>
            <person name="Huo Q."/>
            <person name="Li W."/>
            <person name="Guo W."/>
            <person name="Chen H."/>
            <person name="Zhou L."/>
            <person name="Ni X."/>
            <person name="Tian J."/>
            <person name="Zhou Y."/>
            <person name="Sheng Y."/>
            <person name="Liu T."/>
            <person name="Pan Y."/>
            <person name="Xia L."/>
            <person name="Li J."/>
            <person name="Zhao F."/>
            <person name="Cao W."/>
        </authorList>
    </citation>
    <scope>NUCLEOTIDE SEQUENCE</scope>
    <source>
        <strain evidence="1">Dsil-2018</strain>
    </source>
</reference>
<dbReference type="EMBL" id="CM023470">
    <property type="protein sequence ID" value="KAH7978851.1"/>
    <property type="molecule type" value="Genomic_DNA"/>
</dbReference>
<gene>
    <name evidence="1" type="ORF">HPB49_007012</name>
</gene>
<name>A0ACB8DX34_DERSI</name>
<evidence type="ECO:0000313" key="2">
    <source>
        <dbReference type="Proteomes" id="UP000821865"/>
    </source>
</evidence>
<organism evidence="1 2">
    <name type="scientific">Dermacentor silvarum</name>
    <name type="common">Tick</name>
    <dbReference type="NCBI Taxonomy" id="543639"/>
    <lineage>
        <taxon>Eukaryota</taxon>
        <taxon>Metazoa</taxon>
        <taxon>Ecdysozoa</taxon>
        <taxon>Arthropoda</taxon>
        <taxon>Chelicerata</taxon>
        <taxon>Arachnida</taxon>
        <taxon>Acari</taxon>
        <taxon>Parasitiformes</taxon>
        <taxon>Ixodida</taxon>
        <taxon>Ixodoidea</taxon>
        <taxon>Ixodidae</taxon>
        <taxon>Rhipicephalinae</taxon>
        <taxon>Dermacentor</taxon>
    </lineage>
</organism>
<sequence>MYIRELFDKRPQLGDYHQLVQELRQVDPEYHFKYFRMTKAKFDHLLSLVYERILHAPNHRRPIRPAERLAVTLRFLATGASMQDIAMSYCMHATTVAGILKETLPAIWDCLSPLVLKPPAGADWDKIRRAYSSKWNFPNVVGSIDGKHFAIQCPDNSGSDYFNYKGFYSIVLLAVADADYRFTLVEVGAQGRTSDGAFFNDSSIREVFEHGSLELPTAVNGWPVFMVGDAAFPLRTYLMRPYPGRQLDERKRIFNYRLSRARRCVENAFGILVSRWRAFLGTVTGQPELLTDMVKAAVCLHNFLMVDSVYCPAGYGDTVCGEEIQDGYWRHAITPVGATAVSSSNRSSPTAMSLRDDISNYFLSAAGSVPWQVKVIRRN</sequence>
<accession>A0ACB8DX34</accession>
<dbReference type="Proteomes" id="UP000821865">
    <property type="component" value="Chromosome 1"/>
</dbReference>
<proteinExistence type="predicted"/>
<protein>
    <submittedName>
        <fullName evidence="1">Uncharacterized protein</fullName>
    </submittedName>
</protein>
<evidence type="ECO:0000313" key="1">
    <source>
        <dbReference type="EMBL" id="KAH7978851.1"/>
    </source>
</evidence>
<keyword evidence="2" id="KW-1185">Reference proteome</keyword>